<reference evidence="2 3" key="1">
    <citation type="submission" date="2017-07" db="EMBL/GenBank/DDBJ databases">
        <title>Leptospira spp. isolated from tropical soils.</title>
        <authorList>
            <person name="Thibeaux R."/>
            <person name="Iraola G."/>
            <person name="Ferres I."/>
            <person name="Bierque E."/>
            <person name="Girault D."/>
            <person name="Soupe-Gilbert M.-E."/>
            <person name="Picardeau M."/>
            <person name="Goarant C."/>
        </authorList>
    </citation>
    <scope>NUCLEOTIDE SEQUENCE [LARGE SCALE GENOMIC DNA]</scope>
    <source>
        <strain evidence="2 3">FH2-C-A2</strain>
    </source>
</reference>
<protein>
    <submittedName>
        <fullName evidence="2">Uncharacterized protein</fullName>
    </submittedName>
</protein>
<accession>A0A2M9ZAA4</accession>
<keyword evidence="1" id="KW-0812">Transmembrane</keyword>
<sequence>MKYLISQILIILTILFYLPSCGLSYLLFDEENGYLTEKKTDPKGDLLPALLGISFPIGESFSVVFSSTNFTTPTWGPASYTIGLGQVPSSWTDQNFQFNVFIQVNCNNVVVSQINGVNGTSDSSQLFSPPYPSINVNVDGNTAGASCSSAGYCDIIHRVHNPSPPLLSEGLLLGTIRANFPPTCSS</sequence>
<comment type="caution">
    <text evidence="2">The sequence shown here is derived from an EMBL/GenBank/DDBJ whole genome shotgun (WGS) entry which is preliminary data.</text>
</comment>
<dbReference type="EMBL" id="NPDT01000005">
    <property type="protein sequence ID" value="PJZ65277.1"/>
    <property type="molecule type" value="Genomic_DNA"/>
</dbReference>
<name>A0A2M9ZAA4_9LEPT</name>
<evidence type="ECO:0000313" key="2">
    <source>
        <dbReference type="EMBL" id="PJZ65277.1"/>
    </source>
</evidence>
<proteinExistence type="predicted"/>
<dbReference type="AlphaFoldDB" id="A0A2M9ZAA4"/>
<evidence type="ECO:0000313" key="3">
    <source>
        <dbReference type="Proteomes" id="UP000231912"/>
    </source>
</evidence>
<gene>
    <name evidence="2" type="ORF">CH371_12825</name>
</gene>
<dbReference type="RefSeq" id="WP_100759246.1">
    <property type="nucleotide sequence ID" value="NZ_NPDT01000005.1"/>
</dbReference>
<feature type="transmembrane region" description="Helical" evidence="1">
    <location>
        <begin position="6"/>
        <end position="28"/>
    </location>
</feature>
<keyword evidence="1" id="KW-1133">Transmembrane helix</keyword>
<keyword evidence="1" id="KW-0472">Membrane</keyword>
<evidence type="ECO:0000256" key="1">
    <source>
        <dbReference type="SAM" id="Phobius"/>
    </source>
</evidence>
<dbReference type="Proteomes" id="UP000231912">
    <property type="component" value="Unassembled WGS sequence"/>
</dbReference>
<organism evidence="2 3">
    <name type="scientific">Leptospira wolffii</name>
    <dbReference type="NCBI Taxonomy" id="409998"/>
    <lineage>
        <taxon>Bacteria</taxon>
        <taxon>Pseudomonadati</taxon>
        <taxon>Spirochaetota</taxon>
        <taxon>Spirochaetia</taxon>
        <taxon>Leptospirales</taxon>
        <taxon>Leptospiraceae</taxon>
        <taxon>Leptospira</taxon>
    </lineage>
</organism>